<accession>A0ABP9EY64</accession>
<organism evidence="1 2">
    <name type="scientific">Kitasatospora terrestris</name>
    <dbReference type="NCBI Taxonomy" id="258051"/>
    <lineage>
        <taxon>Bacteria</taxon>
        <taxon>Bacillati</taxon>
        <taxon>Actinomycetota</taxon>
        <taxon>Actinomycetes</taxon>
        <taxon>Kitasatosporales</taxon>
        <taxon>Streptomycetaceae</taxon>
        <taxon>Kitasatospora</taxon>
    </lineage>
</organism>
<comment type="caution">
    <text evidence="1">The sequence shown here is derived from an EMBL/GenBank/DDBJ whole genome shotgun (WGS) entry which is preliminary data.</text>
</comment>
<evidence type="ECO:0000313" key="1">
    <source>
        <dbReference type="EMBL" id="GAA4883770.1"/>
    </source>
</evidence>
<dbReference type="Proteomes" id="UP001501752">
    <property type="component" value="Unassembled WGS sequence"/>
</dbReference>
<evidence type="ECO:0000313" key="2">
    <source>
        <dbReference type="Proteomes" id="UP001501752"/>
    </source>
</evidence>
<proteinExistence type="predicted"/>
<reference evidence="2" key="1">
    <citation type="journal article" date="2019" name="Int. J. Syst. Evol. Microbiol.">
        <title>The Global Catalogue of Microorganisms (GCM) 10K type strain sequencing project: providing services to taxonomists for standard genome sequencing and annotation.</title>
        <authorList>
            <consortium name="The Broad Institute Genomics Platform"/>
            <consortium name="The Broad Institute Genome Sequencing Center for Infectious Disease"/>
            <person name="Wu L."/>
            <person name="Ma J."/>
        </authorList>
    </citation>
    <scope>NUCLEOTIDE SEQUENCE [LARGE SCALE GENOMIC DNA]</scope>
    <source>
        <strain evidence="2">JCM 13006</strain>
    </source>
</reference>
<dbReference type="EMBL" id="BAABIS010000001">
    <property type="protein sequence ID" value="GAA4883770.1"/>
    <property type="molecule type" value="Genomic_DNA"/>
</dbReference>
<sequence length="53" mass="5788">MGNAQDPAGIPDRGTAVWGLLGRRVRGDLGRLRAYLERRGRRNGADRGRTTPA</sequence>
<name>A0ABP9EY64_9ACTN</name>
<keyword evidence="2" id="KW-1185">Reference proteome</keyword>
<gene>
    <name evidence="1" type="ORF">GCM10023235_75570</name>
</gene>
<protein>
    <submittedName>
        <fullName evidence="1">Uncharacterized protein</fullName>
    </submittedName>
</protein>